<feature type="repeat" description="WD" evidence="8">
    <location>
        <begin position="326"/>
        <end position="361"/>
    </location>
</feature>
<comment type="function">
    <text evidence="1 9">DNA-binding protein that binds to both single- and double-stranded DNA. Binds preferentially to UV-damaged DNA. May be involved in DNA-metabolic processes.</text>
</comment>
<feature type="compositionally biased region" description="Acidic residues" evidence="10">
    <location>
        <begin position="216"/>
        <end position="226"/>
    </location>
</feature>
<evidence type="ECO:0000256" key="10">
    <source>
        <dbReference type="SAM" id="MobiDB-lite"/>
    </source>
</evidence>
<dbReference type="GO" id="GO:0003677">
    <property type="term" value="F:DNA binding"/>
    <property type="evidence" value="ECO:0007669"/>
    <property type="project" value="UniProtKB-UniRule"/>
</dbReference>
<keyword evidence="7 9" id="KW-0238">DNA-binding</keyword>
<dbReference type="PROSITE" id="PS50082">
    <property type="entry name" value="WD_REPEATS_2"/>
    <property type="match status" value="2"/>
</dbReference>
<feature type="region of interest" description="Disordered" evidence="10">
    <location>
        <begin position="29"/>
        <end position="110"/>
    </location>
</feature>
<dbReference type="GO" id="GO:2000001">
    <property type="term" value="P:regulation of DNA damage checkpoint"/>
    <property type="evidence" value="ECO:0007669"/>
    <property type="project" value="TreeGrafter"/>
</dbReference>
<feature type="compositionally biased region" description="Basic residues" evidence="10">
    <location>
        <begin position="42"/>
        <end position="54"/>
    </location>
</feature>
<evidence type="ECO:0000313" key="12">
    <source>
        <dbReference type="Proteomes" id="UP000800041"/>
    </source>
</evidence>
<keyword evidence="12" id="KW-1185">Reference proteome</keyword>
<dbReference type="InterPro" id="IPR015943">
    <property type="entry name" value="WD40/YVTN_repeat-like_dom_sf"/>
</dbReference>
<keyword evidence="5" id="KW-0677">Repeat</keyword>
<dbReference type="InterPro" id="IPR050853">
    <property type="entry name" value="WD_repeat_DNA-damage-binding"/>
</dbReference>
<gene>
    <name evidence="11" type="ORF">K402DRAFT_395735</name>
</gene>
<dbReference type="PANTHER" id="PTHR14773">
    <property type="entry name" value="WD REPEAT-CONTAINING PROTEIN 76"/>
    <property type="match status" value="1"/>
</dbReference>
<evidence type="ECO:0000256" key="7">
    <source>
        <dbReference type="ARBA" id="ARBA00023125"/>
    </source>
</evidence>
<evidence type="ECO:0000313" key="11">
    <source>
        <dbReference type="EMBL" id="KAF1984379.1"/>
    </source>
</evidence>
<evidence type="ECO:0000256" key="5">
    <source>
        <dbReference type="ARBA" id="ARBA00022737"/>
    </source>
</evidence>
<dbReference type="SMART" id="SM00320">
    <property type="entry name" value="WD40"/>
    <property type="match status" value="5"/>
</dbReference>
<evidence type="ECO:0000256" key="2">
    <source>
        <dbReference type="ARBA" id="ARBA00005434"/>
    </source>
</evidence>
<dbReference type="InterPro" id="IPR019775">
    <property type="entry name" value="WD40_repeat_CS"/>
</dbReference>
<dbReference type="InterPro" id="IPR001680">
    <property type="entry name" value="WD40_rpt"/>
</dbReference>
<comment type="similarity">
    <text evidence="2 9">Belongs to the WD repeat DDB2/WDR76 family.</text>
</comment>
<evidence type="ECO:0000256" key="4">
    <source>
        <dbReference type="ARBA" id="ARBA00022574"/>
    </source>
</evidence>
<sequence>MAKPEISEYEQKRLEKIAQNQALMRDLAQNAAASGFAPSASRKPRAAPKPKKPATPKIKEPAGPVRTSSRLRGIVADSEVAKRKAEEQDEAQRAQEQAKRQRRSSDLNLSDVHVAGKEWDSTGNFLSKVGPAKPYVRTFDADASRKAADKEVKALRKQMSGLELWDGTTPSNIKITPERIYSLGFHPTTDKPLVFAGDKLGSVGIFDASQTPSNDEKDEDEEDEWEPNMSTFKTHTRTIHSLQFSPSDSNVLYTASYDSSIRKLDLASSLSVEVYAPKDGEDEPLSGVELTERDPNMLHFTTLGGRFGMHDMRSRSPKNGGDIGPFQLSDKKIGGFSLHPSQPHLLATASLDRTLKIWDLRRITGPPLERMPLLVGEHTSRLSISHAAFNLAGQVATSSYDDTVKIYNFGNCASWQVGTELEEESMKPSTIIPHNNQTGRWVTILRPQWQASPSDGIQRFVIGNMNRFVDIYASTGEQLAQLGGEDITAVPAVAQFHPTMNWVAGGTASGKLCLWM</sequence>
<evidence type="ECO:0000256" key="8">
    <source>
        <dbReference type="PROSITE-ProRule" id="PRU00221"/>
    </source>
</evidence>
<dbReference type="AlphaFoldDB" id="A0A6G1GUE7"/>
<dbReference type="EMBL" id="ML977168">
    <property type="protein sequence ID" value="KAF1984379.1"/>
    <property type="molecule type" value="Genomic_DNA"/>
</dbReference>
<keyword evidence="4 8" id="KW-0853">WD repeat</keyword>
<dbReference type="Pfam" id="PF00400">
    <property type="entry name" value="WD40"/>
    <property type="match status" value="2"/>
</dbReference>
<proteinExistence type="inferred from homology"/>
<organism evidence="11 12">
    <name type="scientific">Aulographum hederae CBS 113979</name>
    <dbReference type="NCBI Taxonomy" id="1176131"/>
    <lineage>
        <taxon>Eukaryota</taxon>
        <taxon>Fungi</taxon>
        <taxon>Dikarya</taxon>
        <taxon>Ascomycota</taxon>
        <taxon>Pezizomycotina</taxon>
        <taxon>Dothideomycetes</taxon>
        <taxon>Pleosporomycetidae</taxon>
        <taxon>Aulographales</taxon>
        <taxon>Aulographaceae</taxon>
    </lineage>
</organism>
<keyword evidence="6 9" id="KW-0227">DNA damage</keyword>
<dbReference type="Gene3D" id="2.130.10.10">
    <property type="entry name" value="YVTN repeat-like/Quinoprotein amine dehydrogenase"/>
    <property type="match status" value="1"/>
</dbReference>
<evidence type="ECO:0000256" key="1">
    <source>
        <dbReference type="ARBA" id="ARBA00002653"/>
    </source>
</evidence>
<name>A0A6G1GUE7_9PEZI</name>
<dbReference type="SUPFAM" id="SSF50978">
    <property type="entry name" value="WD40 repeat-like"/>
    <property type="match status" value="1"/>
</dbReference>
<feature type="compositionally biased region" description="Basic and acidic residues" evidence="10">
    <location>
        <begin position="79"/>
        <end position="105"/>
    </location>
</feature>
<accession>A0A6G1GUE7</accession>
<dbReference type="Proteomes" id="UP000800041">
    <property type="component" value="Unassembled WGS sequence"/>
</dbReference>
<dbReference type="FunFam" id="2.130.10.10:FF:000562">
    <property type="entry name" value="DNA damage-binding protein CMR1"/>
    <property type="match status" value="1"/>
</dbReference>
<feature type="repeat" description="WD" evidence="8">
    <location>
        <begin position="232"/>
        <end position="274"/>
    </location>
</feature>
<evidence type="ECO:0000256" key="6">
    <source>
        <dbReference type="ARBA" id="ARBA00022763"/>
    </source>
</evidence>
<evidence type="ECO:0000256" key="9">
    <source>
        <dbReference type="RuleBase" id="RU365004"/>
    </source>
</evidence>
<dbReference type="PROSITE" id="PS00678">
    <property type="entry name" value="WD_REPEATS_1"/>
    <property type="match status" value="1"/>
</dbReference>
<dbReference type="GO" id="GO:0006974">
    <property type="term" value="P:DNA damage response"/>
    <property type="evidence" value="ECO:0007669"/>
    <property type="project" value="UniProtKB-KW"/>
</dbReference>
<reference evidence="11" key="1">
    <citation type="journal article" date="2020" name="Stud. Mycol.">
        <title>101 Dothideomycetes genomes: a test case for predicting lifestyles and emergence of pathogens.</title>
        <authorList>
            <person name="Haridas S."/>
            <person name="Albert R."/>
            <person name="Binder M."/>
            <person name="Bloem J."/>
            <person name="Labutti K."/>
            <person name="Salamov A."/>
            <person name="Andreopoulos B."/>
            <person name="Baker S."/>
            <person name="Barry K."/>
            <person name="Bills G."/>
            <person name="Bluhm B."/>
            <person name="Cannon C."/>
            <person name="Castanera R."/>
            <person name="Culley D."/>
            <person name="Daum C."/>
            <person name="Ezra D."/>
            <person name="Gonzalez J."/>
            <person name="Henrissat B."/>
            <person name="Kuo A."/>
            <person name="Liang C."/>
            <person name="Lipzen A."/>
            <person name="Lutzoni F."/>
            <person name="Magnuson J."/>
            <person name="Mondo S."/>
            <person name="Nolan M."/>
            <person name="Ohm R."/>
            <person name="Pangilinan J."/>
            <person name="Park H.-J."/>
            <person name="Ramirez L."/>
            <person name="Alfaro M."/>
            <person name="Sun H."/>
            <person name="Tritt A."/>
            <person name="Yoshinaga Y."/>
            <person name="Zwiers L.-H."/>
            <person name="Turgeon B."/>
            <person name="Goodwin S."/>
            <person name="Spatafora J."/>
            <person name="Crous P."/>
            <person name="Grigoriev I."/>
        </authorList>
    </citation>
    <scope>NUCLEOTIDE SEQUENCE</scope>
    <source>
        <strain evidence="11">CBS 113979</strain>
    </source>
</reference>
<dbReference type="GO" id="GO:0005634">
    <property type="term" value="C:nucleus"/>
    <property type="evidence" value="ECO:0007669"/>
    <property type="project" value="TreeGrafter"/>
</dbReference>
<protein>
    <recommendedName>
        <fullName evidence="3 9">DNA damage-binding protein CMR1</fullName>
    </recommendedName>
</protein>
<dbReference type="OrthoDB" id="9890280at2759"/>
<evidence type="ECO:0000256" key="3">
    <source>
        <dbReference type="ARBA" id="ARBA00021132"/>
    </source>
</evidence>
<feature type="region of interest" description="Disordered" evidence="10">
    <location>
        <begin position="205"/>
        <end position="226"/>
    </location>
</feature>
<dbReference type="InterPro" id="IPR036322">
    <property type="entry name" value="WD40_repeat_dom_sf"/>
</dbReference>
<dbReference type="PANTHER" id="PTHR14773:SF0">
    <property type="entry name" value="WD REPEAT-CONTAINING PROTEIN 76"/>
    <property type="match status" value="1"/>
</dbReference>